<dbReference type="OrthoDB" id="112721at2"/>
<evidence type="ECO:0008006" key="4">
    <source>
        <dbReference type="Google" id="ProtNLM"/>
    </source>
</evidence>
<dbReference type="SUPFAM" id="SSF53300">
    <property type="entry name" value="vWA-like"/>
    <property type="match status" value="1"/>
</dbReference>
<feature type="chain" id="PRO_5016737808" description="VWA domain-containing protein" evidence="1">
    <location>
        <begin position="24"/>
        <end position="313"/>
    </location>
</feature>
<organism evidence="2 3">
    <name type="scientific">Paracidobacterium acidisoli</name>
    <dbReference type="NCBI Taxonomy" id="2303751"/>
    <lineage>
        <taxon>Bacteria</taxon>
        <taxon>Pseudomonadati</taxon>
        <taxon>Acidobacteriota</taxon>
        <taxon>Terriglobia</taxon>
        <taxon>Terriglobales</taxon>
        <taxon>Acidobacteriaceae</taxon>
        <taxon>Paracidobacterium</taxon>
    </lineage>
</organism>
<dbReference type="InterPro" id="IPR036465">
    <property type="entry name" value="vWFA_dom_sf"/>
</dbReference>
<keyword evidence="3" id="KW-1185">Reference proteome</keyword>
<evidence type="ECO:0000313" key="3">
    <source>
        <dbReference type="Proteomes" id="UP000264702"/>
    </source>
</evidence>
<keyword evidence="1" id="KW-0732">Signal</keyword>
<dbReference type="AlphaFoldDB" id="A0A372IUF3"/>
<comment type="caution">
    <text evidence="2">The sequence shown here is derived from an EMBL/GenBank/DDBJ whole genome shotgun (WGS) entry which is preliminary data.</text>
</comment>
<protein>
    <recommendedName>
        <fullName evidence="4">VWA domain-containing protein</fullName>
    </recommendedName>
</protein>
<dbReference type="EMBL" id="QVQT01000001">
    <property type="protein sequence ID" value="RFU18546.1"/>
    <property type="molecule type" value="Genomic_DNA"/>
</dbReference>
<feature type="signal peptide" evidence="1">
    <location>
        <begin position="1"/>
        <end position="23"/>
    </location>
</feature>
<sequence>MKLSRSLAILAAAVMLLPLTFLGQSENQGQGRAIVTVLGKSAESTPAITQQDIKVQVDGKYATVTGWDRLQSPQTPLELVFLIDDSARTSLSRQFNEVANYLQALPPDAKAGIAYMLNGRADFAGPLTADHARLAHELHIPVGAPGENASPYFCLSDLAKRWPSQDRSARRIVVMITDGVDNYERRYDPQDPYVQAAITDSVRAGLVVYSIYWRDEGRFDRSTYANNSGQNLLSQLTQATGGIPYWQGFGNPVTFQPFFDDLNRRLQNQYELGFAAKSNGKPQTETLRLKISAPSIKVTAPEQVFVAPASAGQ</sequence>
<accession>A0A372IUF3</accession>
<dbReference type="Proteomes" id="UP000264702">
    <property type="component" value="Unassembled WGS sequence"/>
</dbReference>
<evidence type="ECO:0000313" key="2">
    <source>
        <dbReference type="EMBL" id="RFU18546.1"/>
    </source>
</evidence>
<dbReference type="Gene3D" id="3.40.50.410">
    <property type="entry name" value="von Willebrand factor, type A domain"/>
    <property type="match status" value="1"/>
</dbReference>
<evidence type="ECO:0000256" key="1">
    <source>
        <dbReference type="SAM" id="SignalP"/>
    </source>
</evidence>
<gene>
    <name evidence="2" type="ORF">D0Y96_03075</name>
</gene>
<dbReference type="RefSeq" id="WP_117297841.1">
    <property type="nucleotide sequence ID" value="NZ_QVQT02000001.1"/>
</dbReference>
<proteinExistence type="predicted"/>
<name>A0A372IUF3_9BACT</name>
<reference evidence="2 3" key="1">
    <citation type="submission" date="2018-08" db="EMBL/GenBank/DDBJ databases">
        <title>Acidipila sp. 4G-K13, an acidobacterium isolated from forest soil.</title>
        <authorList>
            <person name="Gao Z.-H."/>
            <person name="Qiu L.-H."/>
        </authorList>
    </citation>
    <scope>NUCLEOTIDE SEQUENCE [LARGE SCALE GENOMIC DNA]</scope>
    <source>
        <strain evidence="2 3">4G-K13</strain>
    </source>
</reference>